<proteinExistence type="predicted"/>
<gene>
    <name evidence="2" type="ORF">HDU87_000059</name>
</gene>
<feature type="compositionally biased region" description="Low complexity" evidence="1">
    <location>
        <begin position="86"/>
        <end position="96"/>
    </location>
</feature>
<dbReference type="EMBL" id="JADGJQ010000001">
    <property type="protein sequence ID" value="KAJ3185438.1"/>
    <property type="molecule type" value="Genomic_DNA"/>
</dbReference>
<evidence type="ECO:0000256" key="1">
    <source>
        <dbReference type="SAM" id="MobiDB-lite"/>
    </source>
</evidence>
<feature type="region of interest" description="Disordered" evidence="1">
    <location>
        <begin position="67"/>
        <end position="96"/>
    </location>
</feature>
<dbReference type="Proteomes" id="UP001212152">
    <property type="component" value="Unassembled WGS sequence"/>
</dbReference>
<dbReference type="AlphaFoldDB" id="A0AAD5TU43"/>
<keyword evidence="3" id="KW-1185">Reference proteome</keyword>
<sequence length="222" mass="24987">MPSTTTTLTDFVLPPHAYPATKPYAAFTTLLHRFDRYERQHMKLATTNLLPDAVAALYVHKHLLPQPPQKQHSARLPPLQRAHSQTSKSATTKTTTLTTLSSNLTIDTLGKRIMRAAAAELVDQRVALSKTQQVRMDLASIKAGVDSLLETFPLPQSHAYPTPLPPPARSGQRQRPQQRQRQQQQHQPVVVMLDAHRGNPNLVTPSERQKFIFVGRMLQQFE</sequence>
<protein>
    <submittedName>
        <fullName evidence="2">Uncharacterized protein</fullName>
    </submittedName>
</protein>
<accession>A0AAD5TU43</accession>
<comment type="caution">
    <text evidence="2">The sequence shown here is derived from an EMBL/GenBank/DDBJ whole genome shotgun (WGS) entry which is preliminary data.</text>
</comment>
<name>A0AAD5TU43_9FUNG</name>
<reference evidence="2" key="1">
    <citation type="submission" date="2020-05" db="EMBL/GenBank/DDBJ databases">
        <title>Phylogenomic resolution of chytrid fungi.</title>
        <authorList>
            <person name="Stajich J.E."/>
            <person name="Amses K."/>
            <person name="Simmons R."/>
            <person name="Seto K."/>
            <person name="Myers J."/>
            <person name="Bonds A."/>
            <person name="Quandt C.A."/>
            <person name="Barry K."/>
            <person name="Liu P."/>
            <person name="Grigoriev I."/>
            <person name="Longcore J.E."/>
            <person name="James T.Y."/>
        </authorList>
    </citation>
    <scope>NUCLEOTIDE SEQUENCE</scope>
    <source>
        <strain evidence="2">JEL0379</strain>
    </source>
</reference>
<organism evidence="2 3">
    <name type="scientific">Geranomyces variabilis</name>
    <dbReference type="NCBI Taxonomy" id="109894"/>
    <lineage>
        <taxon>Eukaryota</taxon>
        <taxon>Fungi</taxon>
        <taxon>Fungi incertae sedis</taxon>
        <taxon>Chytridiomycota</taxon>
        <taxon>Chytridiomycota incertae sedis</taxon>
        <taxon>Chytridiomycetes</taxon>
        <taxon>Spizellomycetales</taxon>
        <taxon>Powellomycetaceae</taxon>
        <taxon>Geranomyces</taxon>
    </lineage>
</organism>
<evidence type="ECO:0000313" key="3">
    <source>
        <dbReference type="Proteomes" id="UP001212152"/>
    </source>
</evidence>
<feature type="compositionally biased region" description="Low complexity" evidence="1">
    <location>
        <begin position="169"/>
        <end position="187"/>
    </location>
</feature>
<evidence type="ECO:0000313" key="2">
    <source>
        <dbReference type="EMBL" id="KAJ3185438.1"/>
    </source>
</evidence>
<feature type="region of interest" description="Disordered" evidence="1">
    <location>
        <begin position="154"/>
        <end position="187"/>
    </location>
</feature>